<feature type="region of interest" description="Disordered" evidence="4">
    <location>
        <begin position="275"/>
        <end position="296"/>
    </location>
</feature>
<dbReference type="SUPFAM" id="SSF48403">
    <property type="entry name" value="Ankyrin repeat"/>
    <property type="match status" value="3"/>
</dbReference>
<proteinExistence type="predicted"/>
<feature type="compositionally biased region" description="Basic and acidic residues" evidence="4">
    <location>
        <begin position="867"/>
        <end position="877"/>
    </location>
</feature>
<keyword evidence="5" id="KW-1133">Transmembrane helix</keyword>
<feature type="repeat" description="ANK" evidence="3">
    <location>
        <begin position="519"/>
        <end position="540"/>
    </location>
</feature>
<gene>
    <name evidence="6" type="ORF">SBRCBS47491_001993</name>
</gene>
<feature type="repeat" description="ANK" evidence="3">
    <location>
        <begin position="770"/>
        <end position="802"/>
    </location>
</feature>
<dbReference type="PROSITE" id="PS50088">
    <property type="entry name" value="ANK_REPEAT"/>
    <property type="match status" value="8"/>
</dbReference>
<evidence type="ECO:0000256" key="3">
    <source>
        <dbReference type="PROSITE-ProRule" id="PRU00023"/>
    </source>
</evidence>
<organism evidence="6 7">
    <name type="scientific">Sporothrix bragantina</name>
    <dbReference type="NCBI Taxonomy" id="671064"/>
    <lineage>
        <taxon>Eukaryota</taxon>
        <taxon>Fungi</taxon>
        <taxon>Dikarya</taxon>
        <taxon>Ascomycota</taxon>
        <taxon>Pezizomycotina</taxon>
        <taxon>Sordariomycetes</taxon>
        <taxon>Sordariomycetidae</taxon>
        <taxon>Ophiostomatales</taxon>
        <taxon>Ophiostomataceae</taxon>
        <taxon>Sporothrix</taxon>
    </lineage>
</organism>
<dbReference type="Pfam" id="PF12796">
    <property type="entry name" value="Ank_2"/>
    <property type="match status" value="6"/>
</dbReference>
<keyword evidence="5" id="KW-0472">Membrane</keyword>
<dbReference type="PANTHER" id="PTHR24198:SF165">
    <property type="entry name" value="ANKYRIN REPEAT-CONTAINING PROTEIN-RELATED"/>
    <property type="match status" value="1"/>
</dbReference>
<feature type="repeat" description="ANK" evidence="3">
    <location>
        <begin position="913"/>
        <end position="945"/>
    </location>
</feature>
<feature type="transmembrane region" description="Helical" evidence="5">
    <location>
        <begin position="1183"/>
        <end position="1204"/>
    </location>
</feature>
<dbReference type="Proteomes" id="UP001642406">
    <property type="component" value="Unassembled WGS sequence"/>
</dbReference>
<dbReference type="Gene3D" id="1.25.40.20">
    <property type="entry name" value="Ankyrin repeat-containing domain"/>
    <property type="match status" value="8"/>
</dbReference>
<dbReference type="PRINTS" id="PR01415">
    <property type="entry name" value="ANKYRIN"/>
</dbReference>
<protein>
    <recommendedName>
        <fullName evidence="8">Ankyrin repeat protein</fullName>
    </recommendedName>
</protein>
<evidence type="ECO:0000256" key="5">
    <source>
        <dbReference type="SAM" id="Phobius"/>
    </source>
</evidence>
<feature type="repeat" description="ANK" evidence="3">
    <location>
        <begin position="655"/>
        <end position="687"/>
    </location>
</feature>
<dbReference type="PROSITE" id="PS50297">
    <property type="entry name" value="ANK_REP_REGION"/>
    <property type="match status" value="6"/>
</dbReference>
<comment type="caution">
    <text evidence="6">The sequence shown here is derived from an EMBL/GenBank/DDBJ whole genome shotgun (WGS) entry which is preliminary data.</text>
</comment>
<keyword evidence="5" id="KW-0812">Transmembrane</keyword>
<feature type="repeat" description="ANK" evidence="3">
    <location>
        <begin position="416"/>
        <end position="448"/>
    </location>
</feature>
<evidence type="ECO:0000256" key="1">
    <source>
        <dbReference type="ARBA" id="ARBA00022737"/>
    </source>
</evidence>
<evidence type="ECO:0008006" key="8">
    <source>
        <dbReference type="Google" id="ProtNLM"/>
    </source>
</evidence>
<feature type="repeat" description="ANK" evidence="3">
    <location>
        <begin position="1063"/>
        <end position="1096"/>
    </location>
</feature>
<dbReference type="PANTHER" id="PTHR24198">
    <property type="entry name" value="ANKYRIN REPEAT AND PROTEIN KINASE DOMAIN-CONTAINING PROTEIN"/>
    <property type="match status" value="1"/>
</dbReference>
<dbReference type="InterPro" id="IPR036770">
    <property type="entry name" value="Ankyrin_rpt-contain_sf"/>
</dbReference>
<feature type="repeat" description="ANK" evidence="3">
    <location>
        <begin position="880"/>
        <end position="912"/>
    </location>
</feature>
<dbReference type="InterPro" id="IPR002110">
    <property type="entry name" value="Ankyrin_rpt"/>
</dbReference>
<accession>A0ABP0B388</accession>
<evidence type="ECO:0000313" key="6">
    <source>
        <dbReference type="EMBL" id="CAK7214006.1"/>
    </source>
</evidence>
<keyword evidence="7" id="KW-1185">Reference proteome</keyword>
<reference evidence="6 7" key="1">
    <citation type="submission" date="2024-01" db="EMBL/GenBank/DDBJ databases">
        <authorList>
            <person name="Allen C."/>
            <person name="Tagirdzhanova G."/>
        </authorList>
    </citation>
    <scope>NUCLEOTIDE SEQUENCE [LARGE SCALE GENOMIC DNA]</scope>
</reference>
<evidence type="ECO:0000256" key="2">
    <source>
        <dbReference type="ARBA" id="ARBA00023043"/>
    </source>
</evidence>
<sequence>MPIYAMQFWRDHIRDAPFDVEKLVALSENDEFMQTREQLDYNNYWSKWKTAKTLAVEGPIALAAQVGLTNVVAKLAETTTSLRELGAAIATAARYGNGDMIDVLVKSDVLKSTRTLLPGIEAALEIACHHNAVSVLTPLLEYIKTSLGPPADDFAVLLSSLLCNAAKYGYTALMKLLVTTYGAQVDQSFDEKMRPLQQAIYYGHAKAARYLVEEAGAIIYENDSSDDDDDSLDSRSAVTENTDKNTNVLYIAAENGHTTIVELLLNNTIVRTESHTNGKSTASSDDSDTDHNNSSARKAVTNWSVIEDALVVACKKSHVDTAKHIFGHPAVSSVPASQRPFNIALLTAAVRAEVRPESKSLAMHIINSIMPSKRIADLIHPFVYAADNGQLEFVRYCLALDNLEATSALVNSAGDRGMKALNAAATKGNVDIVKCLLDRGADVNGLDSTQLTPLAQAAVAGHVETVKTLLENGADAAWIGSMSRGILASTVISAKCERAVDVVQLLLQAGAPVNALDRSKMTPLHLAARRGHLNILDVLLAQDGIDPTITGDRDMTALHSAAESSSRNAIRAALKLIAAGVGTQKQDVDGRLPLHIAASSWNGVDLVEFLLSKDQSSLNARTNNGDTVLHAAYKTCDTLIWLIDNGFDVDAENNEGKTTLMSAAERGVEESVGLLMSYGANTDMLDRSSRTALHHAVNAKNHSISNMLLDANPAVLFQLDSTGTSVLYTSISRGMREFALRSLDELEKYARAHKMEDQIVRVLDSVVSTTYRTPILLAARRSETKLVKRILQLGGSTDQRDYMGSSALYYAIDKGNEDMVRAILSMRPETAKGTADRYIANKDGVYRQGEGRGENGDDDDGDDDDSRDSSMRNDRFRNRSHPAALQSAAALGLVDMVKLLLSYGVDINEESGQLNTALTAAAAGGFTHVVRLLLEHGADTTLAGGSYPNALCAAVASTSPATIDALLAKDKTAVLARDVQGRNALHVAVQSRSLDAFEKILGVVESLSEGLEGMPYGSALDADKQGRRILHFAASAGDVDALRYFLEHPKLRLKDEIDILDNDGWTPLHWACRLTEGEECVDLLLDYKSDPNLETRDGWTPLNIAQYHDATGSVDLIETALRQRARQIFHRNAGAPTAASDRATDMAVDSNSQTHTHTHSHEEYDMKLEAGFLNWGVTCDGCLLMVCLFLAFLVYDCFFFFPFFEACR</sequence>
<name>A0ABP0B388_9PEZI</name>
<dbReference type="SMART" id="SM00248">
    <property type="entry name" value="ANK"/>
    <property type="match status" value="22"/>
</dbReference>
<feature type="region of interest" description="Disordered" evidence="4">
    <location>
        <begin position="842"/>
        <end position="880"/>
    </location>
</feature>
<feature type="repeat" description="ANK" evidence="3">
    <location>
        <begin position="449"/>
        <end position="475"/>
    </location>
</feature>
<keyword evidence="2 3" id="KW-0040">ANK repeat</keyword>
<keyword evidence="1" id="KW-0677">Repeat</keyword>
<evidence type="ECO:0000256" key="4">
    <source>
        <dbReference type="SAM" id="MobiDB-lite"/>
    </source>
</evidence>
<evidence type="ECO:0000313" key="7">
    <source>
        <dbReference type="Proteomes" id="UP001642406"/>
    </source>
</evidence>
<dbReference type="EMBL" id="CAWUHC010000011">
    <property type="protein sequence ID" value="CAK7214006.1"/>
    <property type="molecule type" value="Genomic_DNA"/>
</dbReference>
<feature type="compositionally biased region" description="Acidic residues" evidence="4">
    <location>
        <begin position="856"/>
        <end position="866"/>
    </location>
</feature>